<dbReference type="PANTHER" id="PTHR38658:SF1">
    <property type="entry name" value="OXPP CYCLE PROTEIN OPCA-RELATED"/>
    <property type="match status" value="1"/>
</dbReference>
<evidence type="ECO:0000313" key="4">
    <source>
        <dbReference type="EMBL" id="GGO76121.1"/>
    </source>
</evidence>
<dbReference type="AlphaFoldDB" id="A0A917Z7G1"/>
<evidence type="ECO:0000259" key="3">
    <source>
        <dbReference type="Pfam" id="PF20171"/>
    </source>
</evidence>
<feature type="compositionally biased region" description="Basic and acidic residues" evidence="1">
    <location>
        <begin position="302"/>
        <end position="324"/>
    </location>
</feature>
<reference evidence="4" key="1">
    <citation type="journal article" date="2014" name="Int. J. Syst. Evol. Microbiol.">
        <title>Complete genome sequence of Corynebacterium casei LMG S-19264T (=DSM 44701T), isolated from a smear-ripened cheese.</title>
        <authorList>
            <consortium name="US DOE Joint Genome Institute (JGI-PGF)"/>
            <person name="Walter F."/>
            <person name="Albersmeier A."/>
            <person name="Kalinowski J."/>
            <person name="Ruckert C."/>
        </authorList>
    </citation>
    <scope>NUCLEOTIDE SEQUENCE</scope>
    <source>
        <strain evidence="4">CGMCC 4.7368</strain>
    </source>
</reference>
<dbReference type="PANTHER" id="PTHR38658">
    <property type="entry name" value="OXPP CYCLE PROTEIN OPCA-RELATED"/>
    <property type="match status" value="1"/>
</dbReference>
<evidence type="ECO:0000259" key="2">
    <source>
        <dbReference type="Pfam" id="PF10128"/>
    </source>
</evidence>
<evidence type="ECO:0000313" key="5">
    <source>
        <dbReference type="Proteomes" id="UP000646523"/>
    </source>
</evidence>
<gene>
    <name evidence="4" type="ORF">GCM10012289_52750</name>
</gene>
<protein>
    <submittedName>
        <fullName evidence="4">Glucose-6-phosphate dehydrogenase assembly protein OpcA</fullName>
    </submittedName>
</protein>
<comment type="caution">
    <text evidence="4">The sequence shown here is derived from an EMBL/GenBank/DDBJ whole genome shotgun (WGS) entry which is preliminary data.</text>
</comment>
<feature type="region of interest" description="Disordered" evidence="1">
    <location>
        <begin position="299"/>
        <end position="324"/>
    </location>
</feature>
<keyword evidence="5" id="KW-1185">Reference proteome</keyword>
<dbReference type="Pfam" id="PF20171">
    <property type="entry name" value="OpcA_G6PD_C"/>
    <property type="match status" value="1"/>
</dbReference>
<feature type="domain" description="Glucose-6-phosphate dehydrogenase assembly protein OpcA C-terminal" evidence="3">
    <location>
        <begin position="166"/>
        <end position="295"/>
    </location>
</feature>
<dbReference type="InterPro" id="IPR046801">
    <property type="entry name" value="OpcA_G6PD_N"/>
</dbReference>
<dbReference type="Proteomes" id="UP000646523">
    <property type="component" value="Unassembled WGS sequence"/>
</dbReference>
<dbReference type="InterPro" id="IPR046802">
    <property type="entry name" value="OpcA_G6PD_C"/>
</dbReference>
<dbReference type="InterPro" id="IPR004555">
    <property type="entry name" value="G6PDH_assembly_OpcA"/>
</dbReference>
<evidence type="ECO:0000256" key="1">
    <source>
        <dbReference type="SAM" id="MobiDB-lite"/>
    </source>
</evidence>
<proteinExistence type="predicted"/>
<dbReference type="RefSeq" id="WP_189126861.1">
    <property type="nucleotide sequence ID" value="NZ_BMNH01000019.1"/>
</dbReference>
<dbReference type="EMBL" id="BMNH01000019">
    <property type="protein sequence ID" value="GGO76121.1"/>
    <property type="molecule type" value="Genomic_DNA"/>
</dbReference>
<sequence length="324" mass="34868">MTTFMLADTTAGKISSQLMMLRHQMGAPAVGMVLTLVVVCEERDQYDSLRAATEAAREHPSRILVVISRETDEQTRLDAELRIGESTPGEVVVLRLYGELTRHADSVVSPLLLPDTPVVVWWPGEAPTVPSKDPVGMLGQRRITDARRAAGDGTKALATRAKGYAPGDTDLAWARLTQWRSLLAAAFDQPVGKVRKGLVEASPGNPSAPLMAAWLSERLGAPVKVADSAGPGLTCVRLTVADGDLSVARSDARLATLSRPGQPDRNVALARRHTSELLAEELRRLDSDETYAAAVKRLARSYKPDSSKPDSSKPDPSKPDPSKP</sequence>
<accession>A0A917Z7G1</accession>
<organism evidence="4 5">
    <name type="scientific">Nonomuraea cavernae</name>
    <dbReference type="NCBI Taxonomy" id="2045107"/>
    <lineage>
        <taxon>Bacteria</taxon>
        <taxon>Bacillati</taxon>
        <taxon>Actinomycetota</taxon>
        <taxon>Actinomycetes</taxon>
        <taxon>Streptosporangiales</taxon>
        <taxon>Streptosporangiaceae</taxon>
        <taxon>Nonomuraea</taxon>
    </lineage>
</organism>
<reference evidence="4" key="2">
    <citation type="submission" date="2020-09" db="EMBL/GenBank/DDBJ databases">
        <authorList>
            <person name="Sun Q."/>
            <person name="Zhou Y."/>
        </authorList>
    </citation>
    <scope>NUCLEOTIDE SEQUENCE</scope>
    <source>
        <strain evidence="4">CGMCC 4.7368</strain>
    </source>
</reference>
<name>A0A917Z7G1_9ACTN</name>
<dbReference type="Pfam" id="PF10128">
    <property type="entry name" value="OpcA_G6PD_assem"/>
    <property type="match status" value="1"/>
</dbReference>
<feature type="domain" description="Glucose-6-phosphate dehydrogenase assembly protein OpcA N-terminal" evidence="2">
    <location>
        <begin position="52"/>
        <end position="161"/>
    </location>
</feature>